<sequence>MFPVEIKQNALLIDGCRTESLIFGYSNAIVILITQCNNIGSLMKITLDISDSKRGFGFNRRKNYQDEDEEEEDSEVIQILPHTIKFLLGNPVGSQRGDLYNVYASRLAQVIYTNSPHEKRSIYLGLSLKSKKLSGSLNAAGDDENKLFSGSEDFVKQKEALKLIEELVEKCKVW</sequence>
<dbReference type="PANTHER" id="PTHR31051">
    <property type="entry name" value="PROTEASOME ASSEMBLY CHAPERONE 3"/>
    <property type="match status" value="1"/>
</dbReference>
<dbReference type="PANTHER" id="PTHR31051:SF1">
    <property type="entry name" value="PROTEASOME ASSEMBLY CHAPERONE 3"/>
    <property type="match status" value="1"/>
</dbReference>
<reference evidence="1 2" key="1">
    <citation type="journal article" date="2018" name="MBio">
        <title>Comparative Genomics Reveals the Core Gene Toolbox for the Fungus-Insect Symbiosis.</title>
        <authorList>
            <person name="Wang Y."/>
            <person name="Stata M."/>
            <person name="Wang W."/>
            <person name="Stajich J.E."/>
            <person name="White M.M."/>
            <person name="Moncalvo J.M."/>
        </authorList>
    </citation>
    <scope>NUCLEOTIDE SEQUENCE [LARGE SCALE GENOMIC DNA]</scope>
    <source>
        <strain evidence="1 2">AUS-77-4</strain>
    </source>
</reference>
<dbReference type="InterPro" id="IPR018788">
    <property type="entry name" value="Proteasome_assmbl_chp_3"/>
</dbReference>
<proteinExistence type="predicted"/>
<dbReference type="STRING" id="61424.A0A2T9YQM3"/>
<dbReference type="Proteomes" id="UP000245699">
    <property type="component" value="Unassembled WGS sequence"/>
</dbReference>
<evidence type="ECO:0000313" key="1">
    <source>
        <dbReference type="EMBL" id="PVU94637.1"/>
    </source>
</evidence>
<keyword evidence="2" id="KW-1185">Reference proteome</keyword>
<dbReference type="Gene3D" id="3.30.230.90">
    <property type="match status" value="1"/>
</dbReference>
<name>A0A2T9YQM3_9FUNG</name>
<dbReference type="Pfam" id="PF10178">
    <property type="entry name" value="PAC3"/>
    <property type="match status" value="1"/>
</dbReference>
<dbReference type="GO" id="GO:0043248">
    <property type="term" value="P:proteasome assembly"/>
    <property type="evidence" value="ECO:0007669"/>
    <property type="project" value="InterPro"/>
</dbReference>
<dbReference type="AlphaFoldDB" id="A0A2T9YQM3"/>
<gene>
    <name evidence="1" type="ORF">BB559_002947</name>
</gene>
<evidence type="ECO:0000313" key="2">
    <source>
        <dbReference type="Proteomes" id="UP000245699"/>
    </source>
</evidence>
<accession>A0A2T9YQM3</accession>
<organism evidence="1 2">
    <name type="scientific">Furculomyces boomerangus</name>
    <dbReference type="NCBI Taxonomy" id="61424"/>
    <lineage>
        <taxon>Eukaryota</taxon>
        <taxon>Fungi</taxon>
        <taxon>Fungi incertae sedis</taxon>
        <taxon>Zoopagomycota</taxon>
        <taxon>Kickxellomycotina</taxon>
        <taxon>Harpellomycetes</taxon>
        <taxon>Harpellales</taxon>
        <taxon>Harpellaceae</taxon>
        <taxon>Furculomyces</taxon>
    </lineage>
</organism>
<protein>
    <submittedName>
        <fullName evidence="1">Uncharacterized protein</fullName>
    </submittedName>
</protein>
<dbReference type="EMBL" id="MBFT01000237">
    <property type="protein sequence ID" value="PVU94637.1"/>
    <property type="molecule type" value="Genomic_DNA"/>
</dbReference>
<dbReference type="OrthoDB" id="5593278at2759"/>
<dbReference type="InterPro" id="IPR053720">
    <property type="entry name" value="Psm_Assembly_Chaperone"/>
</dbReference>
<comment type="caution">
    <text evidence="1">The sequence shown here is derived from an EMBL/GenBank/DDBJ whole genome shotgun (WGS) entry which is preliminary data.</text>
</comment>